<dbReference type="Gene3D" id="2.40.50.140">
    <property type="entry name" value="Nucleic acid-binding proteins"/>
    <property type="match status" value="1"/>
</dbReference>
<dbReference type="InterPro" id="IPR012340">
    <property type="entry name" value="NA-bd_OB-fold"/>
</dbReference>
<evidence type="ECO:0000256" key="2">
    <source>
        <dbReference type="PROSITE-ProRule" id="PRU00252"/>
    </source>
</evidence>
<dbReference type="InterPro" id="IPR011344">
    <property type="entry name" value="ssDNA-bd"/>
</dbReference>
<evidence type="ECO:0000313" key="4">
    <source>
        <dbReference type="Proteomes" id="UP000245119"/>
    </source>
</evidence>
<keyword evidence="4" id="KW-1185">Reference proteome</keyword>
<sequence>MQPVNQHDMKCKAKGFDIFFTKDLRVRNSIGYDFVLFQEEGGTARPVLQLHSGCRKCFSDMAEDEDGAQSNRFEKSINQVNLLGRIGRDAENRGSAAHPVVVFSLATNSVHTRSDGQTASRVEWHRVSVFKPGLREKIAANLKKGDRVFVTGVIRYDEYTDNQDNQVRTTTILANDIVNLTKRYLREEKEETVETGF</sequence>
<dbReference type="InterPro" id="IPR000424">
    <property type="entry name" value="Primosome_PriB/ssb"/>
</dbReference>
<accession>A0A2T7PLA4</accession>
<dbReference type="NCBIfam" id="TIGR00621">
    <property type="entry name" value="ssb"/>
    <property type="match status" value="1"/>
</dbReference>
<keyword evidence="1 2" id="KW-0238">DNA-binding</keyword>
<dbReference type="Proteomes" id="UP000245119">
    <property type="component" value="Linkage Group LG3"/>
</dbReference>
<dbReference type="PROSITE" id="PS50935">
    <property type="entry name" value="SSB"/>
    <property type="match status" value="1"/>
</dbReference>
<evidence type="ECO:0008006" key="5">
    <source>
        <dbReference type="Google" id="ProtNLM"/>
    </source>
</evidence>
<gene>
    <name evidence="3" type="ORF">C0Q70_05477</name>
</gene>
<evidence type="ECO:0000256" key="1">
    <source>
        <dbReference type="ARBA" id="ARBA00023125"/>
    </source>
</evidence>
<reference evidence="3 4" key="1">
    <citation type="submission" date="2018-04" db="EMBL/GenBank/DDBJ databases">
        <title>The genome of golden apple snail Pomacea canaliculata provides insight into stress tolerance and invasive adaptation.</title>
        <authorList>
            <person name="Liu C."/>
            <person name="Liu B."/>
            <person name="Ren Y."/>
            <person name="Zhang Y."/>
            <person name="Wang H."/>
            <person name="Li S."/>
            <person name="Jiang F."/>
            <person name="Yin L."/>
            <person name="Zhang G."/>
            <person name="Qian W."/>
            <person name="Fan W."/>
        </authorList>
    </citation>
    <scope>NUCLEOTIDE SEQUENCE [LARGE SCALE GENOMIC DNA]</scope>
    <source>
        <strain evidence="3">SZHN2017</strain>
        <tissue evidence="3">Muscle</tissue>
    </source>
</reference>
<dbReference type="PANTHER" id="PTHR10302">
    <property type="entry name" value="SINGLE-STRANDED DNA-BINDING PROTEIN"/>
    <property type="match status" value="1"/>
</dbReference>
<comment type="caution">
    <text evidence="3">The sequence shown here is derived from an EMBL/GenBank/DDBJ whole genome shotgun (WGS) entry which is preliminary data.</text>
</comment>
<dbReference type="Pfam" id="PF00436">
    <property type="entry name" value="SSB"/>
    <property type="match status" value="1"/>
</dbReference>
<dbReference type="STRING" id="400727.A0A2T7PLA4"/>
<dbReference type="EMBL" id="PZQS01000003">
    <property type="protein sequence ID" value="PVD34211.1"/>
    <property type="molecule type" value="Genomic_DNA"/>
</dbReference>
<dbReference type="OrthoDB" id="1078367at2759"/>
<protein>
    <recommendedName>
        <fullName evidence="5">Single-stranded DNA-binding protein</fullName>
    </recommendedName>
</protein>
<dbReference type="GO" id="GO:0003697">
    <property type="term" value="F:single-stranded DNA binding"/>
    <property type="evidence" value="ECO:0007669"/>
    <property type="project" value="InterPro"/>
</dbReference>
<dbReference type="GO" id="GO:0042645">
    <property type="term" value="C:mitochondrial nucleoid"/>
    <property type="evidence" value="ECO:0007669"/>
    <property type="project" value="TreeGrafter"/>
</dbReference>
<name>A0A2T7PLA4_POMCA</name>
<evidence type="ECO:0000313" key="3">
    <source>
        <dbReference type="EMBL" id="PVD34211.1"/>
    </source>
</evidence>
<dbReference type="AlphaFoldDB" id="A0A2T7PLA4"/>
<dbReference type="HAMAP" id="MF_00984">
    <property type="entry name" value="SSB"/>
    <property type="match status" value="1"/>
</dbReference>
<dbReference type="CDD" id="cd04496">
    <property type="entry name" value="SSB_OBF"/>
    <property type="match status" value="1"/>
</dbReference>
<dbReference type="PANTHER" id="PTHR10302:SF0">
    <property type="entry name" value="SINGLE-STRANDED DNA-BINDING PROTEIN, MITOCHONDRIAL"/>
    <property type="match status" value="1"/>
</dbReference>
<proteinExistence type="inferred from homology"/>
<dbReference type="SUPFAM" id="SSF50249">
    <property type="entry name" value="Nucleic acid-binding proteins"/>
    <property type="match status" value="1"/>
</dbReference>
<dbReference type="GO" id="GO:0006264">
    <property type="term" value="P:mitochondrial DNA replication"/>
    <property type="evidence" value="ECO:0007669"/>
    <property type="project" value="TreeGrafter"/>
</dbReference>
<organism evidence="3 4">
    <name type="scientific">Pomacea canaliculata</name>
    <name type="common">Golden apple snail</name>
    <dbReference type="NCBI Taxonomy" id="400727"/>
    <lineage>
        <taxon>Eukaryota</taxon>
        <taxon>Metazoa</taxon>
        <taxon>Spiralia</taxon>
        <taxon>Lophotrochozoa</taxon>
        <taxon>Mollusca</taxon>
        <taxon>Gastropoda</taxon>
        <taxon>Caenogastropoda</taxon>
        <taxon>Architaenioglossa</taxon>
        <taxon>Ampullarioidea</taxon>
        <taxon>Ampullariidae</taxon>
        <taxon>Pomacea</taxon>
    </lineage>
</organism>